<proteinExistence type="predicted"/>
<protein>
    <submittedName>
        <fullName evidence="1">Uncharacterized protein</fullName>
    </submittedName>
</protein>
<accession>A0A1H0PF93</accession>
<dbReference type="Proteomes" id="UP000199077">
    <property type="component" value="Chromosome I"/>
</dbReference>
<evidence type="ECO:0000313" key="2">
    <source>
        <dbReference type="Proteomes" id="UP000199077"/>
    </source>
</evidence>
<evidence type="ECO:0000313" key="1">
    <source>
        <dbReference type="EMBL" id="SDP03329.1"/>
    </source>
</evidence>
<organism evidence="1 2">
    <name type="scientific">Pedococcus dokdonensis</name>
    <dbReference type="NCBI Taxonomy" id="443156"/>
    <lineage>
        <taxon>Bacteria</taxon>
        <taxon>Bacillati</taxon>
        <taxon>Actinomycetota</taxon>
        <taxon>Actinomycetes</taxon>
        <taxon>Micrococcales</taxon>
        <taxon>Intrasporangiaceae</taxon>
        <taxon>Pedococcus</taxon>
    </lineage>
</organism>
<reference evidence="2" key="1">
    <citation type="submission" date="2016-10" db="EMBL/GenBank/DDBJ databases">
        <authorList>
            <person name="Varghese N."/>
            <person name="Submissions S."/>
        </authorList>
    </citation>
    <scope>NUCLEOTIDE SEQUENCE [LARGE SCALE GENOMIC DNA]</scope>
    <source>
        <strain evidence="2">DSM 22329</strain>
    </source>
</reference>
<name>A0A1H0PF93_9MICO</name>
<sequence>MNVGETVSGAPAPFPRAIASRVKRRVGILRESMRESSESVRSLTIRINEINAEVSEAHAFAADLGVALDGRCREVTLRTFKALIVLVKLNRVHPAAAS</sequence>
<dbReference type="AlphaFoldDB" id="A0A1H0PF93"/>
<dbReference type="EMBL" id="LT629711">
    <property type="protein sequence ID" value="SDP03329.1"/>
    <property type="molecule type" value="Genomic_DNA"/>
</dbReference>
<keyword evidence="2" id="KW-1185">Reference proteome</keyword>
<gene>
    <name evidence="1" type="ORF">SAMN04489867_1235</name>
</gene>